<dbReference type="Proteomes" id="UP000198796">
    <property type="component" value="Unassembled WGS sequence"/>
</dbReference>
<dbReference type="CDD" id="cd07526">
    <property type="entry name" value="HAD_BPGM_like"/>
    <property type="match status" value="1"/>
</dbReference>
<dbReference type="PANTHER" id="PTHR43481:SF4">
    <property type="entry name" value="GLYCEROL-1-PHOSPHATE PHOSPHOHYDROLASE 1-RELATED"/>
    <property type="match status" value="1"/>
</dbReference>
<dbReference type="InterPro" id="IPR036412">
    <property type="entry name" value="HAD-like_sf"/>
</dbReference>
<accession>A0A1I0VAP2</accession>
<dbReference type="GO" id="GO:0050308">
    <property type="term" value="F:sugar-phosphatase activity"/>
    <property type="evidence" value="ECO:0007669"/>
    <property type="project" value="TreeGrafter"/>
</dbReference>
<gene>
    <name evidence="1" type="ORF">SAMN05421688_0468</name>
</gene>
<dbReference type="InterPro" id="IPR051806">
    <property type="entry name" value="HAD-like_SPP"/>
</dbReference>
<dbReference type="InterPro" id="IPR023214">
    <property type="entry name" value="HAD_sf"/>
</dbReference>
<dbReference type="NCBIfam" id="TIGR01509">
    <property type="entry name" value="HAD-SF-IA-v3"/>
    <property type="match status" value="1"/>
</dbReference>
<dbReference type="OrthoDB" id="9797743at2"/>
<organism evidence="1 2">
    <name type="scientific">Poseidonocella pacifica</name>
    <dbReference type="NCBI Taxonomy" id="871651"/>
    <lineage>
        <taxon>Bacteria</taxon>
        <taxon>Pseudomonadati</taxon>
        <taxon>Pseudomonadota</taxon>
        <taxon>Alphaproteobacteria</taxon>
        <taxon>Rhodobacterales</taxon>
        <taxon>Roseobacteraceae</taxon>
        <taxon>Poseidonocella</taxon>
    </lineage>
</organism>
<dbReference type="InterPro" id="IPR006439">
    <property type="entry name" value="HAD-SF_hydro_IA"/>
</dbReference>
<protein>
    <submittedName>
        <fullName evidence="1">Haloacid dehalogenase superfamily, subfamily IA, variant 3 with third motif having DD or ED</fullName>
    </submittedName>
</protein>
<dbReference type="RefSeq" id="WP_092060201.1">
    <property type="nucleotide sequence ID" value="NZ_FOJU01000001.1"/>
</dbReference>
<proteinExistence type="predicted"/>
<dbReference type="Gene3D" id="1.10.150.240">
    <property type="entry name" value="Putative phosphatase, domain 2"/>
    <property type="match status" value="1"/>
</dbReference>
<name>A0A1I0VAP2_9RHOB</name>
<sequence length="229" mass="24740">MAAYDLVIFDFDGVIVDSETISARMLIAELVKIGVTLDMEYVARHFLGRSYPVVLSQIRKDFGVVLPDGFELDYRARLLAAFRRDLRAMPGVAGVLNTLSVPHTLATSSSPVRLAESLRIVDLAHAFPGPVTTASEVTHGKPAPDLFLLAASKFGVEPNRCLVVEDSRPGIRAGLAAGMTVWHFVGGGHFAAGAPPADTDALPHRQFASFDEFFHDAPDLKQRDTQNGA</sequence>
<dbReference type="EMBL" id="FOJU01000001">
    <property type="protein sequence ID" value="SFA73431.1"/>
    <property type="molecule type" value="Genomic_DNA"/>
</dbReference>
<dbReference type="SFLD" id="SFLDG01129">
    <property type="entry name" value="C1.5:_HAD__Beta-PGM__Phosphata"/>
    <property type="match status" value="1"/>
</dbReference>
<evidence type="ECO:0000313" key="2">
    <source>
        <dbReference type="Proteomes" id="UP000198796"/>
    </source>
</evidence>
<dbReference type="InterPro" id="IPR023198">
    <property type="entry name" value="PGP-like_dom2"/>
</dbReference>
<dbReference type="PANTHER" id="PTHR43481">
    <property type="entry name" value="FRUCTOSE-1-PHOSPHATE PHOSPHATASE"/>
    <property type="match status" value="1"/>
</dbReference>
<dbReference type="SFLD" id="SFLDS00003">
    <property type="entry name" value="Haloacid_Dehalogenase"/>
    <property type="match status" value="1"/>
</dbReference>
<dbReference type="Pfam" id="PF00702">
    <property type="entry name" value="Hydrolase"/>
    <property type="match status" value="1"/>
</dbReference>
<keyword evidence="2" id="KW-1185">Reference proteome</keyword>
<dbReference type="AlphaFoldDB" id="A0A1I0VAP2"/>
<dbReference type="Gene3D" id="3.40.50.1000">
    <property type="entry name" value="HAD superfamily/HAD-like"/>
    <property type="match status" value="1"/>
</dbReference>
<dbReference type="STRING" id="871651.SAMN05421688_0468"/>
<evidence type="ECO:0000313" key="1">
    <source>
        <dbReference type="EMBL" id="SFA73431.1"/>
    </source>
</evidence>
<reference evidence="1 2" key="1">
    <citation type="submission" date="2016-10" db="EMBL/GenBank/DDBJ databases">
        <authorList>
            <person name="de Groot N.N."/>
        </authorList>
    </citation>
    <scope>NUCLEOTIDE SEQUENCE [LARGE SCALE GENOMIC DNA]</scope>
    <source>
        <strain evidence="1 2">DSM 29316</strain>
    </source>
</reference>
<dbReference type="SUPFAM" id="SSF56784">
    <property type="entry name" value="HAD-like"/>
    <property type="match status" value="1"/>
</dbReference>